<protein>
    <submittedName>
        <fullName evidence="2">Uncharacterized protein</fullName>
    </submittedName>
</protein>
<reference evidence="2" key="1">
    <citation type="submission" date="2022-06" db="EMBL/GenBank/DDBJ databases">
        <title>Isolation of gut microbiota from human fecal samples.</title>
        <authorList>
            <person name="Pamer E.G."/>
            <person name="Barat B."/>
            <person name="Waligurski E."/>
            <person name="Medina S."/>
            <person name="Paddock L."/>
            <person name="Mostad J."/>
        </authorList>
    </citation>
    <scope>NUCLEOTIDE SEQUENCE</scope>
    <source>
        <strain evidence="2">DFI.9.91</strain>
    </source>
</reference>
<dbReference type="AlphaFoldDB" id="A0AAW5JGB3"/>
<keyword evidence="1" id="KW-0812">Transmembrane</keyword>
<proteinExistence type="predicted"/>
<sequence>MPEYEKDTLYRPETKKSGSLAYKIGQAIAILMSLCASAIIVAATIKLIMWIL</sequence>
<dbReference type="EMBL" id="JANFYS010000001">
    <property type="protein sequence ID" value="MCQ4768857.1"/>
    <property type="molecule type" value="Genomic_DNA"/>
</dbReference>
<keyword evidence="1" id="KW-0472">Membrane</keyword>
<evidence type="ECO:0000313" key="3">
    <source>
        <dbReference type="Proteomes" id="UP001204562"/>
    </source>
</evidence>
<organism evidence="2 3">
    <name type="scientific">Intestinimonas massiliensis</name>
    <name type="common">ex Afouda et al. 2020</name>
    <dbReference type="NCBI Taxonomy" id="1673721"/>
    <lineage>
        <taxon>Bacteria</taxon>
        <taxon>Bacillati</taxon>
        <taxon>Bacillota</taxon>
        <taxon>Clostridia</taxon>
        <taxon>Eubacteriales</taxon>
        <taxon>Intestinimonas</taxon>
    </lineage>
</organism>
<evidence type="ECO:0000256" key="1">
    <source>
        <dbReference type="SAM" id="Phobius"/>
    </source>
</evidence>
<name>A0AAW5JGB3_9FIRM</name>
<dbReference type="Proteomes" id="UP001204562">
    <property type="component" value="Unassembled WGS sequence"/>
</dbReference>
<keyword evidence="1" id="KW-1133">Transmembrane helix</keyword>
<comment type="caution">
    <text evidence="2">The sequence shown here is derived from an EMBL/GenBank/DDBJ whole genome shotgun (WGS) entry which is preliminary data.</text>
</comment>
<feature type="transmembrane region" description="Helical" evidence="1">
    <location>
        <begin position="20"/>
        <end position="45"/>
    </location>
</feature>
<evidence type="ECO:0000313" key="2">
    <source>
        <dbReference type="EMBL" id="MCQ4768857.1"/>
    </source>
</evidence>
<gene>
    <name evidence="2" type="ORF">NE579_00045</name>
</gene>
<dbReference type="RefSeq" id="WP_256302817.1">
    <property type="nucleotide sequence ID" value="NZ_JANFYS010000001.1"/>
</dbReference>
<accession>A0AAW5JGB3</accession>